<feature type="transmembrane region" description="Helical" evidence="1">
    <location>
        <begin position="67"/>
        <end position="91"/>
    </location>
</feature>
<dbReference type="Pfam" id="PF10011">
    <property type="entry name" value="DUF2254"/>
    <property type="match status" value="1"/>
</dbReference>
<sequence>MNSTLIGRAVRRVTPAPLRRIFSGFWMTPILLGAMGLGAAFGLNVVPEQARWLGGLLGPLDEDGARAALSAVAGAVISVFSIVLSLTFVALSLTAQQLSPRMLDFVLRETIVQVLTGATLATFLFCAASLSFGGGETWRLGLATPVALTLATLTLGVVVAFAHRMTEVMRPDEMVARRGDALRGALAAELKPGARRSRAAAPPADPADRLLLSPFSGYVGLIDEAALVAIAKRRGGVLALAAAPGAFLLADEPLARLVGAGPAPLDAADDEALAVARAMGLSNRTETGTGALYEARALAEGGIRALSPGVNDPGTAIACINRLMDAAARLATGDPAPNARADGDGALRLVLRPLEMALLADRALVPLAWHSRGDSEVRAHYRRVAEAVRERAGPRDRPALDLVIETLDAPD</sequence>
<evidence type="ECO:0000313" key="2">
    <source>
        <dbReference type="EMBL" id="SEA60645.1"/>
    </source>
</evidence>
<gene>
    <name evidence="2" type="ORF">SAMN05444370_107110</name>
</gene>
<evidence type="ECO:0000313" key="3">
    <source>
        <dbReference type="Proteomes" id="UP000198703"/>
    </source>
</evidence>
<organism evidence="2 3">
    <name type="scientific">Rubrimonas cliftonensis</name>
    <dbReference type="NCBI Taxonomy" id="89524"/>
    <lineage>
        <taxon>Bacteria</taxon>
        <taxon>Pseudomonadati</taxon>
        <taxon>Pseudomonadota</taxon>
        <taxon>Alphaproteobacteria</taxon>
        <taxon>Rhodobacterales</taxon>
        <taxon>Paracoccaceae</taxon>
        <taxon>Rubrimonas</taxon>
    </lineage>
</organism>
<name>A0A1H4CJN9_9RHOB</name>
<dbReference type="InterPro" id="IPR018723">
    <property type="entry name" value="DUF2254_membrane"/>
</dbReference>
<keyword evidence="1" id="KW-0812">Transmembrane</keyword>
<dbReference type="EMBL" id="FNQM01000007">
    <property type="protein sequence ID" value="SEA60645.1"/>
    <property type="molecule type" value="Genomic_DNA"/>
</dbReference>
<dbReference type="AlphaFoldDB" id="A0A1H4CJN9"/>
<reference evidence="2 3" key="1">
    <citation type="submission" date="2016-10" db="EMBL/GenBank/DDBJ databases">
        <authorList>
            <person name="de Groot N.N."/>
        </authorList>
    </citation>
    <scope>NUCLEOTIDE SEQUENCE [LARGE SCALE GENOMIC DNA]</scope>
    <source>
        <strain evidence="2 3">DSM 15345</strain>
    </source>
</reference>
<feature type="transmembrane region" description="Helical" evidence="1">
    <location>
        <begin position="21"/>
        <end position="47"/>
    </location>
</feature>
<dbReference type="STRING" id="89524.SAMN05444370_107110"/>
<dbReference type="OrthoDB" id="2955631at2"/>
<feature type="transmembrane region" description="Helical" evidence="1">
    <location>
        <begin position="138"/>
        <end position="162"/>
    </location>
</feature>
<feature type="transmembrane region" description="Helical" evidence="1">
    <location>
        <begin position="111"/>
        <end position="132"/>
    </location>
</feature>
<keyword evidence="1" id="KW-1133">Transmembrane helix</keyword>
<keyword evidence="1" id="KW-0472">Membrane</keyword>
<proteinExistence type="predicted"/>
<dbReference type="Proteomes" id="UP000198703">
    <property type="component" value="Unassembled WGS sequence"/>
</dbReference>
<accession>A0A1H4CJN9</accession>
<evidence type="ECO:0000256" key="1">
    <source>
        <dbReference type="SAM" id="Phobius"/>
    </source>
</evidence>
<protein>
    <submittedName>
        <fullName evidence="2">Uncharacterized membrane protein</fullName>
    </submittedName>
</protein>
<keyword evidence="3" id="KW-1185">Reference proteome</keyword>
<dbReference type="RefSeq" id="WP_093254070.1">
    <property type="nucleotide sequence ID" value="NZ_FNQM01000007.1"/>
</dbReference>